<dbReference type="RefSeq" id="XP_040759523.1">
    <property type="nucleotide sequence ID" value="XM_040902514.1"/>
</dbReference>
<gene>
    <name evidence="1" type="ORF">LAESUDRAFT_450510</name>
</gene>
<organism evidence="1 2">
    <name type="scientific">Laetiporus sulphureus 93-53</name>
    <dbReference type="NCBI Taxonomy" id="1314785"/>
    <lineage>
        <taxon>Eukaryota</taxon>
        <taxon>Fungi</taxon>
        <taxon>Dikarya</taxon>
        <taxon>Basidiomycota</taxon>
        <taxon>Agaricomycotina</taxon>
        <taxon>Agaricomycetes</taxon>
        <taxon>Polyporales</taxon>
        <taxon>Laetiporus</taxon>
    </lineage>
</organism>
<protein>
    <submittedName>
        <fullName evidence="1">Uncharacterized protein</fullName>
    </submittedName>
</protein>
<accession>A0A165BWK5</accession>
<dbReference type="Proteomes" id="UP000076871">
    <property type="component" value="Unassembled WGS sequence"/>
</dbReference>
<sequence>MPCSHNCAPPKKNWRNRELDVLLSGILLLCCKVPMSPCDSFPKVRNVRISHADSDSWKGASQRPARQSLLDSERRVKQNTFVTPGMWSMPLRDILNIIFGSEIRKIDDLSAARAQ</sequence>
<dbReference type="EMBL" id="KV427659">
    <property type="protein sequence ID" value="KZT01783.1"/>
    <property type="molecule type" value="Genomic_DNA"/>
</dbReference>
<dbReference type="InParanoid" id="A0A165BWK5"/>
<keyword evidence="2" id="KW-1185">Reference proteome</keyword>
<reference evidence="1 2" key="1">
    <citation type="journal article" date="2016" name="Mol. Biol. Evol.">
        <title>Comparative Genomics of Early-Diverging Mushroom-Forming Fungi Provides Insights into the Origins of Lignocellulose Decay Capabilities.</title>
        <authorList>
            <person name="Nagy L.G."/>
            <person name="Riley R."/>
            <person name="Tritt A."/>
            <person name="Adam C."/>
            <person name="Daum C."/>
            <person name="Floudas D."/>
            <person name="Sun H."/>
            <person name="Yadav J.S."/>
            <person name="Pangilinan J."/>
            <person name="Larsson K.H."/>
            <person name="Matsuura K."/>
            <person name="Barry K."/>
            <person name="Labutti K."/>
            <person name="Kuo R."/>
            <person name="Ohm R.A."/>
            <person name="Bhattacharya S.S."/>
            <person name="Shirouzu T."/>
            <person name="Yoshinaga Y."/>
            <person name="Martin F.M."/>
            <person name="Grigoriev I.V."/>
            <person name="Hibbett D.S."/>
        </authorList>
    </citation>
    <scope>NUCLEOTIDE SEQUENCE [LARGE SCALE GENOMIC DNA]</scope>
    <source>
        <strain evidence="1 2">93-53</strain>
    </source>
</reference>
<dbReference type="AlphaFoldDB" id="A0A165BWK5"/>
<evidence type="ECO:0000313" key="2">
    <source>
        <dbReference type="Proteomes" id="UP000076871"/>
    </source>
</evidence>
<dbReference type="GeneID" id="63819545"/>
<evidence type="ECO:0000313" key="1">
    <source>
        <dbReference type="EMBL" id="KZT01783.1"/>
    </source>
</evidence>
<name>A0A165BWK5_9APHY</name>
<proteinExistence type="predicted"/>